<keyword evidence="3" id="KW-1185">Reference proteome</keyword>
<protein>
    <recommendedName>
        <fullName evidence="4">Sel1 repeat family protein</fullName>
    </recommendedName>
</protein>
<evidence type="ECO:0000313" key="3">
    <source>
        <dbReference type="Proteomes" id="UP000185151"/>
    </source>
</evidence>
<accession>A0A1N6L4J7</accession>
<feature type="transmembrane region" description="Helical" evidence="1">
    <location>
        <begin position="12"/>
        <end position="36"/>
    </location>
</feature>
<evidence type="ECO:0000256" key="1">
    <source>
        <dbReference type="SAM" id="Phobius"/>
    </source>
</evidence>
<dbReference type="AlphaFoldDB" id="A0A1N6L4J7"/>
<keyword evidence="1" id="KW-1133">Transmembrane helix</keyword>
<evidence type="ECO:0000313" key="2">
    <source>
        <dbReference type="EMBL" id="SIO63670.1"/>
    </source>
</evidence>
<gene>
    <name evidence="2" type="ORF">SAMN05444165_5934</name>
</gene>
<evidence type="ECO:0008006" key="4">
    <source>
        <dbReference type="Google" id="ProtNLM"/>
    </source>
</evidence>
<proteinExistence type="predicted"/>
<name>A0A1N6L4J7_9BURK</name>
<organism evidence="2 3">
    <name type="scientific">Paraburkholderia phenazinium</name>
    <dbReference type="NCBI Taxonomy" id="60549"/>
    <lineage>
        <taxon>Bacteria</taxon>
        <taxon>Pseudomonadati</taxon>
        <taxon>Pseudomonadota</taxon>
        <taxon>Betaproteobacteria</taxon>
        <taxon>Burkholderiales</taxon>
        <taxon>Burkholderiaceae</taxon>
        <taxon>Paraburkholderia</taxon>
    </lineage>
</organism>
<keyword evidence="1" id="KW-0812">Transmembrane</keyword>
<keyword evidence="1" id="KW-0472">Membrane</keyword>
<dbReference type="Proteomes" id="UP000185151">
    <property type="component" value="Unassembled WGS sequence"/>
</dbReference>
<dbReference type="PROSITE" id="PS51257">
    <property type="entry name" value="PROKAR_LIPOPROTEIN"/>
    <property type="match status" value="1"/>
</dbReference>
<dbReference type="EMBL" id="FSRU01000002">
    <property type="protein sequence ID" value="SIO63670.1"/>
    <property type="molecule type" value="Genomic_DNA"/>
</dbReference>
<sequence length="293" mass="30305">MLSLRSEKKRTAISLWSGVGWAICGCVAIAVTLVAMGRWPAGGGGMTPVAMPAGTQGSGAVASVRTGAGGVQRSLVHPASAATNGVDVLARLETAGGSGHAVQSETNTSNTLNEALQRAFSYPDFTALAGRSDPEGLVEAAAWADACAGGMLAAQEQLLRCGDAKLHEARYAEDMLKKAADAGQPAAVLALAQRYPAQWLEIPLPGGDMLGDRVFTLAARGHPAALAMLSQLCAVEGACVEPQLTRNVLALLQLSIYKTGTSDVSQYLTGPESERRAAADRAAQLRARLNWPA</sequence>
<reference evidence="2 3" key="1">
    <citation type="submission" date="2016-11" db="EMBL/GenBank/DDBJ databases">
        <authorList>
            <person name="Jaros S."/>
            <person name="Januszkiewicz K."/>
            <person name="Wedrychowicz H."/>
        </authorList>
    </citation>
    <scope>NUCLEOTIDE SEQUENCE [LARGE SCALE GENOMIC DNA]</scope>
    <source>
        <strain evidence="2 3">GAS95</strain>
    </source>
</reference>